<reference evidence="9" key="1">
    <citation type="submission" date="2025-08" db="UniProtKB">
        <authorList>
            <consortium name="RefSeq"/>
        </authorList>
    </citation>
    <scope>IDENTIFICATION</scope>
</reference>
<dbReference type="Proteomes" id="UP000694888">
    <property type="component" value="Unplaced"/>
</dbReference>
<evidence type="ECO:0000256" key="3">
    <source>
        <dbReference type="ARBA" id="ARBA00023295"/>
    </source>
</evidence>
<dbReference type="InterPro" id="IPR048913">
    <property type="entry name" value="BetaGal_gal-bd"/>
</dbReference>
<evidence type="ECO:0000256" key="4">
    <source>
        <dbReference type="RuleBase" id="RU000675"/>
    </source>
</evidence>
<dbReference type="InterPro" id="IPR019801">
    <property type="entry name" value="Glyco_hydro_35_CS"/>
</dbReference>
<dbReference type="PRINTS" id="PR00742">
    <property type="entry name" value="GLHYDRLASE35"/>
</dbReference>
<dbReference type="GeneID" id="101850078"/>
<dbReference type="SUPFAM" id="SSF51445">
    <property type="entry name" value="(Trans)glycosidases"/>
    <property type="match status" value="1"/>
</dbReference>
<dbReference type="InterPro" id="IPR031330">
    <property type="entry name" value="Gly_Hdrlase_35_cat"/>
</dbReference>
<sequence length="758" mass="87124">MMRMMMRMKTVYILVLLALISVVVWIWWVSSFQDADLSRAGITYDVNAPKFADLHRGYKKMEKKAGTGEHIFIQQMKMEKAVPLRVNDSFFKDVDMASIADIPVLTATQIVNNNSYNEDIEDLQQETLGLTFSNREFHLNGKPFRVLSGAVHYFRTVPEYWEDRLKKLKACGLNTVETYVAWNLHEPSPGIFYFEKMLDVRKFVKLAGELGLYVILRPGPYICSELDFGGLPGWLLRDPNMKVRTNYPGYVAAVNRYFSVLLPMMKDLQFSEGGPIIMVQVENEYGVYGLDIQHLKLITYLLKREGIKELLVTSDNTASHLDFHQYALPTANFHRPGDHFRKISELSTDFPLMVMEFWSGWFDSWGQGHHSMRSVADLNESLTTLLALKASVNFYMFHGGTNFGFTAGAINLTKYAPFVTSYDYDALLTEAGDITPKYMAVRETLFQFYKQMGVKSLPKIPQNLPKEHYGLVKLTEMMPWDVLINLLPVAAWDDKVQHMEVYRDTRGQHSTLGYVLYSHDMSKEVAWNQMPGVQLSGFVKDRLLAILNSELIYTLHGSNSDNEPLLDYDWDQVWQSVVEKLRSTKKIKGSQRLDLVVENQGRVSYSPQRLDLLNQQRKGLSGPVYRYIFGLLEEWQIRFMNFEEEQYEMITMSSAWMNAEEVRNHPETRQAPALFRGHLEVKDTPVDTFISLEGWKKGVVLVNGFNLGRYWHVGPQKTLYLPGPLLKTGSNEIILFEEEQWGSHVSLVDSPDLGPART</sequence>
<dbReference type="InterPro" id="IPR001944">
    <property type="entry name" value="Glycoside_Hdrlase_35"/>
</dbReference>
<comment type="catalytic activity">
    <reaction evidence="4">
        <text>Hydrolysis of terminal non-reducing beta-D-galactose residues in beta-D-galactosides.</text>
        <dbReference type="EC" id="3.2.1.23"/>
    </reaction>
</comment>
<dbReference type="Gene3D" id="2.60.120.260">
    <property type="entry name" value="Galactose-binding domain-like"/>
    <property type="match status" value="2"/>
</dbReference>
<accession>A0ABM0ZY90</accession>
<dbReference type="Pfam" id="PF21467">
    <property type="entry name" value="BetaGal_gal-bd"/>
    <property type="match status" value="1"/>
</dbReference>
<dbReference type="PANTHER" id="PTHR23421">
    <property type="entry name" value="BETA-GALACTOSIDASE RELATED"/>
    <property type="match status" value="1"/>
</dbReference>
<dbReference type="InterPro" id="IPR017853">
    <property type="entry name" value="GH"/>
</dbReference>
<dbReference type="EC" id="3.2.1.23" evidence="4"/>
<dbReference type="Gene3D" id="3.20.20.80">
    <property type="entry name" value="Glycosidases"/>
    <property type="match status" value="1"/>
</dbReference>
<evidence type="ECO:0000256" key="5">
    <source>
        <dbReference type="RuleBase" id="RU003679"/>
    </source>
</evidence>
<feature type="domain" description="Beta-galactosidase galactose-binding" evidence="7">
    <location>
        <begin position="672"/>
        <end position="731"/>
    </location>
</feature>
<dbReference type="PROSITE" id="PS01182">
    <property type="entry name" value="GLYCOSYL_HYDROL_F35"/>
    <property type="match status" value="1"/>
</dbReference>
<evidence type="ECO:0000313" key="9">
    <source>
        <dbReference type="RefSeq" id="XP_012936987.1"/>
    </source>
</evidence>
<dbReference type="Pfam" id="PF01301">
    <property type="entry name" value="Glyco_hydro_35"/>
    <property type="match status" value="1"/>
</dbReference>
<name>A0ABM0ZY90_APLCA</name>
<proteinExistence type="inferred from homology"/>
<dbReference type="SUPFAM" id="SSF49785">
    <property type="entry name" value="Galactose-binding domain-like"/>
    <property type="match status" value="1"/>
</dbReference>
<protein>
    <recommendedName>
        <fullName evidence="4">Beta-galactosidase</fullName>
        <ecNumber evidence="4">3.2.1.23</ecNumber>
    </recommendedName>
</protein>
<comment type="similarity">
    <text evidence="1 5">Belongs to the glycosyl hydrolase 35 family.</text>
</comment>
<evidence type="ECO:0000259" key="6">
    <source>
        <dbReference type="Pfam" id="PF01301"/>
    </source>
</evidence>
<keyword evidence="2 4" id="KW-0378">Hydrolase</keyword>
<dbReference type="RefSeq" id="XP_012936987.1">
    <property type="nucleotide sequence ID" value="XM_013081533.2"/>
</dbReference>
<dbReference type="InterPro" id="IPR008979">
    <property type="entry name" value="Galactose-bd-like_sf"/>
</dbReference>
<feature type="domain" description="Glycoside hydrolase 35 catalytic" evidence="6">
    <location>
        <begin position="137"/>
        <end position="444"/>
    </location>
</feature>
<keyword evidence="3 4" id="KW-0326">Glycosidase</keyword>
<gene>
    <name evidence="9" type="primary">LOC101850078</name>
</gene>
<organism evidence="8 9">
    <name type="scientific">Aplysia californica</name>
    <name type="common">California sea hare</name>
    <dbReference type="NCBI Taxonomy" id="6500"/>
    <lineage>
        <taxon>Eukaryota</taxon>
        <taxon>Metazoa</taxon>
        <taxon>Spiralia</taxon>
        <taxon>Lophotrochozoa</taxon>
        <taxon>Mollusca</taxon>
        <taxon>Gastropoda</taxon>
        <taxon>Heterobranchia</taxon>
        <taxon>Euthyneura</taxon>
        <taxon>Tectipleura</taxon>
        <taxon>Aplysiida</taxon>
        <taxon>Aplysioidea</taxon>
        <taxon>Aplysiidae</taxon>
        <taxon>Aplysia</taxon>
    </lineage>
</organism>
<evidence type="ECO:0000256" key="1">
    <source>
        <dbReference type="ARBA" id="ARBA00009809"/>
    </source>
</evidence>
<evidence type="ECO:0000259" key="7">
    <source>
        <dbReference type="Pfam" id="PF21467"/>
    </source>
</evidence>
<evidence type="ECO:0000256" key="2">
    <source>
        <dbReference type="ARBA" id="ARBA00022801"/>
    </source>
</evidence>
<evidence type="ECO:0000313" key="8">
    <source>
        <dbReference type="Proteomes" id="UP000694888"/>
    </source>
</evidence>
<keyword evidence="8" id="KW-1185">Reference proteome</keyword>